<feature type="chain" id="PRO_5003327174" description="Secreted protein" evidence="2">
    <location>
        <begin position="25"/>
        <end position="333"/>
    </location>
</feature>
<proteinExistence type="predicted"/>
<comment type="caution">
    <text evidence="3">The sequence shown here is derived from an EMBL/GenBank/DDBJ whole genome shotgun (WGS) entry which is preliminary data.</text>
</comment>
<evidence type="ECO:0000313" key="3">
    <source>
        <dbReference type="EMBL" id="EGK70934.1"/>
    </source>
</evidence>
<dbReference type="Pfam" id="PF11231">
    <property type="entry name" value="DUF3034"/>
    <property type="match status" value="1"/>
</dbReference>
<evidence type="ECO:0008006" key="5">
    <source>
        <dbReference type="Google" id="ProtNLM"/>
    </source>
</evidence>
<feature type="region of interest" description="Disordered" evidence="1">
    <location>
        <begin position="34"/>
        <end position="70"/>
    </location>
</feature>
<dbReference type="Proteomes" id="UP000005019">
    <property type="component" value="Unassembled WGS sequence"/>
</dbReference>
<dbReference type="STRING" id="1000565.METUNv1_02320"/>
<keyword evidence="2" id="KW-0732">Signal</keyword>
<organism evidence="3 4">
    <name type="scientific">Methyloversatilis universalis (strain ATCC BAA-1314 / DSM 25237 / JCM 13912 / CCUG 52030 / FAM5)</name>
    <dbReference type="NCBI Taxonomy" id="1000565"/>
    <lineage>
        <taxon>Bacteria</taxon>
        <taxon>Pseudomonadati</taxon>
        <taxon>Pseudomonadota</taxon>
        <taxon>Betaproteobacteria</taxon>
        <taxon>Nitrosomonadales</taxon>
        <taxon>Sterolibacteriaceae</taxon>
        <taxon>Methyloversatilis</taxon>
    </lineage>
</organism>
<dbReference type="EMBL" id="AFHG01000052">
    <property type="protein sequence ID" value="EGK70934.1"/>
    <property type="molecule type" value="Genomic_DNA"/>
</dbReference>
<dbReference type="eggNOG" id="ENOG502Z9AA">
    <property type="taxonomic scope" value="Bacteria"/>
</dbReference>
<feature type="signal peptide" evidence="2">
    <location>
        <begin position="1"/>
        <end position="24"/>
    </location>
</feature>
<protein>
    <recommendedName>
        <fullName evidence="5">Secreted protein</fullName>
    </recommendedName>
</protein>
<dbReference type="AlphaFoldDB" id="F5RDF3"/>
<evidence type="ECO:0000256" key="2">
    <source>
        <dbReference type="SAM" id="SignalP"/>
    </source>
</evidence>
<name>F5RDF3_METUF</name>
<sequence length="333" mass="35349">MKARRPHFAALTGLLALAAGGALADDAPLRMSGWQSAAGPAPDVVELPATGSGEATPDARSAPAARPRSGDRLIATGGVSQIEGAAGGGLNPWAVIAGYGTREQIGASAFHTRLRTRGGFQLESSGVAVGLWNRVELSAATQRFGLSDTVPGQSIDLDVIGAKVRLFGDAVYDQDRWWPQVSVGLSWKHNRDFGLVPTLLGAQRKSDLEAYVAATKVYLGLAGGYNLLTNVTLQATRANQFGLLGFGGDRSDDYKLMPAASVAVLLRDNLAVGVEYREKPDNLSAFREQAASDVFVAWFPYKNFSLTAAQVDLGNVADKPRQRAWYLSGQLSF</sequence>
<reference evidence="3 4" key="1">
    <citation type="journal article" date="2011" name="J. Bacteriol.">
        <title>Genome sequence of Methyloversatilis universalis FAM5T, a methylotrophic representative of the order Rhodocyclales.</title>
        <authorList>
            <person name="Kittichotirat W."/>
            <person name="Good N.M."/>
            <person name="Hall R."/>
            <person name="Bringel F."/>
            <person name="Lajus A."/>
            <person name="Medigue C."/>
            <person name="Smalley N.E."/>
            <person name="Beck D."/>
            <person name="Bumgarner R."/>
            <person name="Vuilleumier S."/>
            <person name="Kalyuzhnaya M.G."/>
        </authorList>
    </citation>
    <scope>NUCLEOTIDE SEQUENCE [LARGE SCALE GENOMIC DNA]</scope>
    <source>
        <strain evidence="4">ATCC BAA-1314 / JCM 13912 / FAM5</strain>
    </source>
</reference>
<evidence type="ECO:0000313" key="4">
    <source>
        <dbReference type="Proteomes" id="UP000005019"/>
    </source>
</evidence>
<evidence type="ECO:0000256" key="1">
    <source>
        <dbReference type="SAM" id="MobiDB-lite"/>
    </source>
</evidence>
<dbReference type="RefSeq" id="WP_008061819.1">
    <property type="nucleotide sequence ID" value="NZ_AFHG01000052.1"/>
</dbReference>
<keyword evidence="4" id="KW-1185">Reference proteome</keyword>
<accession>F5RDF3</accession>
<gene>
    <name evidence="3" type="ORF">METUNv1_02320</name>
</gene>
<feature type="compositionally biased region" description="Low complexity" evidence="1">
    <location>
        <begin position="58"/>
        <end position="67"/>
    </location>
</feature>
<dbReference type="InterPro" id="IPR021393">
    <property type="entry name" value="DUF3034"/>
</dbReference>